<accession>A0A0F9TCW1</accession>
<reference evidence="2" key="1">
    <citation type="journal article" date="2015" name="Nature">
        <title>Complex archaea that bridge the gap between prokaryotes and eukaryotes.</title>
        <authorList>
            <person name="Spang A."/>
            <person name="Saw J.H."/>
            <person name="Jorgensen S.L."/>
            <person name="Zaremba-Niedzwiedzka K."/>
            <person name="Martijn J."/>
            <person name="Lind A.E."/>
            <person name="van Eijk R."/>
            <person name="Schleper C."/>
            <person name="Guy L."/>
            <person name="Ettema T.J."/>
        </authorList>
    </citation>
    <scope>NUCLEOTIDE SEQUENCE</scope>
</reference>
<dbReference type="EMBL" id="LAZR01001772">
    <property type="protein sequence ID" value="KKN39293.1"/>
    <property type="molecule type" value="Genomic_DNA"/>
</dbReference>
<protein>
    <recommendedName>
        <fullName evidence="3">O-antigen ligase domain-containing protein</fullName>
    </recommendedName>
</protein>
<feature type="transmembrane region" description="Helical" evidence="1">
    <location>
        <begin position="328"/>
        <end position="353"/>
    </location>
</feature>
<dbReference type="AlphaFoldDB" id="A0A0F9TCW1"/>
<feature type="transmembrane region" description="Helical" evidence="1">
    <location>
        <begin position="172"/>
        <end position="202"/>
    </location>
</feature>
<feature type="transmembrane region" description="Helical" evidence="1">
    <location>
        <begin position="7"/>
        <end position="24"/>
    </location>
</feature>
<keyword evidence="1" id="KW-0472">Membrane</keyword>
<feature type="transmembrane region" description="Helical" evidence="1">
    <location>
        <begin position="211"/>
        <end position="230"/>
    </location>
</feature>
<feature type="transmembrane region" description="Helical" evidence="1">
    <location>
        <begin position="91"/>
        <end position="108"/>
    </location>
</feature>
<comment type="caution">
    <text evidence="2">The sequence shown here is derived from an EMBL/GenBank/DDBJ whole genome shotgun (WGS) entry which is preliminary data.</text>
</comment>
<feature type="transmembrane region" description="Helical" evidence="1">
    <location>
        <begin position="36"/>
        <end position="56"/>
    </location>
</feature>
<keyword evidence="1" id="KW-1133">Transmembrane helix</keyword>
<organism evidence="2">
    <name type="scientific">marine sediment metagenome</name>
    <dbReference type="NCBI Taxonomy" id="412755"/>
    <lineage>
        <taxon>unclassified sequences</taxon>
        <taxon>metagenomes</taxon>
        <taxon>ecological metagenomes</taxon>
    </lineage>
</organism>
<feature type="transmembrane region" description="Helical" evidence="1">
    <location>
        <begin position="68"/>
        <end position="85"/>
    </location>
</feature>
<evidence type="ECO:0000256" key="1">
    <source>
        <dbReference type="SAM" id="Phobius"/>
    </source>
</evidence>
<name>A0A0F9TCW1_9ZZZZ</name>
<evidence type="ECO:0000313" key="2">
    <source>
        <dbReference type="EMBL" id="KKN39293.1"/>
    </source>
</evidence>
<feature type="transmembrane region" description="Helical" evidence="1">
    <location>
        <begin position="120"/>
        <end position="140"/>
    </location>
</feature>
<proteinExistence type="predicted"/>
<sequence>MITIDKKYFASALGVCLVLFTIHNRHLTLFDSEGRVMFFLPAIAFAVSVFILAGLLRHGEIDLGPKRVYIPVMVICGSIVAQVVYNPTLNGLANAFYGVYLFAIYLVARKYGQDLFRPFAYAVVVISLSIIIAGLINPGVRTGGLLSSSGNYDIAASVLILGTFVSAYKRQWILTGIVLVGLFFTGAEEGVFGLGVLTIYFLVTRDISRRILLPVGMLAITLAVATPVGITEDLYQSLMFRLSLVKEAAEASETVVAVAEYVPEPVKEVVFRILENKTTVSVQELGVREVLRKATGNRFMTHWTLSPIRPLGYGYNISAFYHGIPHNVLLIIIEQLGIPAALAWVYLIVYGIIKTRWRYAYVALFALGVWDHLIFTQMAPWWPAIIGASTASGQVNANLYRGELV</sequence>
<gene>
    <name evidence="2" type="ORF">LCGC14_0744860</name>
</gene>
<feature type="transmembrane region" description="Helical" evidence="1">
    <location>
        <begin position="360"/>
        <end position="382"/>
    </location>
</feature>
<keyword evidence="1" id="KW-0812">Transmembrane</keyword>
<evidence type="ECO:0008006" key="3">
    <source>
        <dbReference type="Google" id="ProtNLM"/>
    </source>
</evidence>